<organism evidence="5">
    <name type="scientific">Thermosulfidibacter takaii</name>
    <dbReference type="NCBI Taxonomy" id="412593"/>
    <lineage>
        <taxon>Bacteria</taxon>
        <taxon>Pseudomonadati</taxon>
        <taxon>Thermosulfidibacterota</taxon>
        <taxon>Thermosulfidibacteria</taxon>
        <taxon>Thermosulfidibacterales</taxon>
        <taxon>Thermosulfidibacteraceae</taxon>
    </lineage>
</organism>
<proteinExistence type="inferred from homology"/>
<dbReference type="InterPro" id="IPR046348">
    <property type="entry name" value="SIS_dom_sf"/>
</dbReference>
<accession>A0A7C0Y5Y6</accession>
<dbReference type="GO" id="GO:0004347">
    <property type="term" value="F:glucose-6-phosphate isomerase activity"/>
    <property type="evidence" value="ECO:0007669"/>
    <property type="project" value="InterPro"/>
</dbReference>
<dbReference type="NCBIfam" id="TIGR02128">
    <property type="entry name" value="G6PI_arch"/>
    <property type="match status" value="1"/>
</dbReference>
<dbReference type="SUPFAM" id="SSF53697">
    <property type="entry name" value="SIS domain"/>
    <property type="match status" value="1"/>
</dbReference>
<comment type="caution">
    <text evidence="5">The sequence shown here is derived from an EMBL/GenBank/DDBJ whole genome shotgun (WGS) entry which is preliminary data.</text>
</comment>
<evidence type="ECO:0000256" key="1">
    <source>
        <dbReference type="ARBA" id="ARBA00010523"/>
    </source>
</evidence>
<evidence type="ECO:0000256" key="2">
    <source>
        <dbReference type="ARBA" id="ARBA00023235"/>
    </source>
</evidence>
<protein>
    <submittedName>
        <fullName evidence="5">Bifunctional phosphoglucose/phosphomannose isomerase</fullName>
    </submittedName>
</protein>
<dbReference type="GO" id="GO:1901135">
    <property type="term" value="P:carbohydrate derivative metabolic process"/>
    <property type="evidence" value="ECO:0007669"/>
    <property type="project" value="InterPro"/>
</dbReference>
<dbReference type="AlphaFoldDB" id="A0A7C0Y5Y6"/>
<dbReference type="GO" id="GO:0004476">
    <property type="term" value="F:mannose-6-phosphate isomerase activity"/>
    <property type="evidence" value="ECO:0007669"/>
    <property type="project" value="InterPro"/>
</dbReference>
<dbReference type="EMBL" id="DQWS01000145">
    <property type="protein sequence ID" value="HDD53175.1"/>
    <property type="molecule type" value="Genomic_DNA"/>
</dbReference>
<dbReference type="Pfam" id="PF10432">
    <property type="entry name" value="bact-PGI_C"/>
    <property type="match status" value="1"/>
</dbReference>
<feature type="region of interest" description="Disordered" evidence="3">
    <location>
        <begin position="1"/>
        <end position="22"/>
    </location>
</feature>
<sequence length="361" mass="39858">MVGPFPEGKGLQSEDPPSGTGGMREIVKLVEEIDREGMQSILLSFPQQLRLPPISPDIENLPRPRQMVVVGVGGSAIGGDIFRTYMARLSLCPVHVIRGYCLPLWVDPKTLVVAVSCSGRTQETLAMFQEARKRKTPIVAVTRGGDLEKAALEAKIPVAKLQGTSPPRTTLGNTLSILIALAQSLDLIPQEDPLEEAKTLLSDMAREFHPSRKGGRAFEMAEKLKGSIPLIYAGGPSLEAVATRWKGQFNENSKVPAFTNTFPELGHNEIVGWEGDMNPFHVVLLRDKEETDLQSKTISATLDLMRNRCRGVEEVRSRGENLLTRLLSLVYMGDWVSYYLAIIRGVDPTPIPLIEELKRRL</sequence>
<keyword evidence="2 5" id="KW-0413">Isomerase</keyword>
<dbReference type="GO" id="GO:0005975">
    <property type="term" value="P:carbohydrate metabolic process"/>
    <property type="evidence" value="ECO:0007669"/>
    <property type="project" value="InterPro"/>
</dbReference>
<dbReference type="Gene3D" id="3.40.50.10490">
    <property type="entry name" value="Glucose-6-phosphate isomerase like protein, domain 1"/>
    <property type="match status" value="2"/>
</dbReference>
<dbReference type="CDD" id="cd05637">
    <property type="entry name" value="SIS_PGI_PMI_2"/>
    <property type="match status" value="1"/>
</dbReference>
<comment type="similarity">
    <text evidence="1">Belongs to the PGI/PMI family.</text>
</comment>
<dbReference type="InterPro" id="IPR001347">
    <property type="entry name" value="SIS_dom"/>
</dbReference>
<dbReference type="NCBIfam" id="NF006426">
    <property type="entry name" value="PRK08674.1-6"/>
    <property type="match status" value="1"/>
</dbReference>
<evidence type="ECO:0000256" key="3">
    <source>
        <dbReference type="SAM" id="MobiDB-lite"/>
    </source>
</evidence>
<evidence type="ECO:0000259" key="4">
    <source>
        <dbReference type="PROSITE" id="PS51464"/>
    </source>
</evidence>
<feature type="domain" description="SIS" evidence="4">
    <location>
        <begin position="54"/>
        <end position="194"/>
    </location>
</feature>
<reference evidence="5" key="1">
    <citation type="journal article" date="2020" name="mSystems">
        <title>Genome- and Community-Level Interaction Insights into Carbon Utilization and Element Cycling Functions of Hydrothermarchaeota in Hydrothermal Sediment.</title>
        <authorList>
            <person name="Zhou Z."/>
            <person name="Liu Y."/>
            <person name="Xu W."/>
            <person name="Pan J."/>
            <person name="Luo Z.H."/>
            <person name="Li M."/>
        </authorList>
    </citation>
    <scope>NUCLEOTIDE SEQUENCE [LARGE SCALE GENOMIC DNA]</scope>
    <source>
        <strain evidence="5">HyVt-115</strain>
    </source>
</reference>
<dbReference type="PROSITE" id="PS51464">
    <property type="entry name" value="SIS"/>
    <property type="match status" value="1"/>
</dbReference>
<name>A0A7C0Y5Y6_9BACT</name>
<gene>
    <name evidence="5" type="ORF">ENF32_03815</name>
</gene>
<dbReference type="InterPro" id="IPR019490">
    <property type="entry name" value="Glu6P/Mann6P_isomerase_C"/>
</dbReference>
<evidence type="ECO:0000313" key="5">
    <source>
        <dbReference type="EMBL" id="HDD53175.1"/>
    </source>
</evidence>
<dbReference type="Proteomes" id="UP000885690">
    <property type="component" value="Unassembled WGS sequence"/>
</dbReference>
<dbReference type="Pfam" id="PF01380">
    <property type="entry name" value="SIS"/>
    <property type="match status" value="1"/>
</dbReference>
<dbReference type="GO" id="GO:0097367">
    <property type="term" value="F:carbohydrate derivative binding"/>
    <property type="evidence" value="ECO:0007669"/>
    <property type="project" value="InterPro"/>
</dbReference>